<organism evidence="1 2">
    <name type="scientific">Helianthus annuus</name>
    <name type="common">Common sunflower</name>
    <dbReference type="NCBI Taxonomy" id="4232"/>
    <lineage>
        <taxon>Eukaryota</taxon>
        <taxon>Viridiplantae</taxon>
        <taxon>Streptophyta</taxon>
        <taxon>Embryophyta</taxon>
        <taxon>Tracheophyta</taxon>
        <taxon>Spermatophyta</taxon>
        <taxon>Magnoliopsida</taxon>
        <taxon>eudicotyledons</taxon>
        <taxon>Gunneridae</taxon>
        <taxon>Pentapetalae</taxon>
        <taxon>asterids</taxon>
        <taxon>campanulids</taxon>
        <taxon>Asterales</taxon>
        <taxon>Asteraceae</taxon>
        <taxon>Asteroideae</taxon>
        <taxon>Heliantheae alliance</taxon>
        <taxon>Heliantheae</taxon>
        <taxon>Helianthus</taxon>
    </lineage>
</organism>
<keyword evidence="2" id="KW-1185">Reference proteome</keyword>
<dbReference type="AlphaFoldDB" id="A0A9K3EFF6"/>
<evidence type="ECO:0000313" key="2">
    <source>
        <dbReference type="Proteomes" id="UP000215914"/>
    </source>
</evidence>
<name>A0A9K3EFF6_HELAN</name>
<comment type="caution">
    <text evidence="1">The sequence shown here is derived from an EMBL/GenBank/DDBJ whole genome shotgun (WGS) entry which is preliminary data.</text>
</comment>
<dbReference type="EMBL" id="MNCJ02000328">
    <property type="protein sequence ID" value="KAF5771816.1"/>
    <property type="molecule type" value="Genomic_DNA"/>
</dbReference>
<accession>A0A9K3EFF6</accession>
<reference evidence="1" key="2">
    <citation type="submission" date="2020-06" db="EMBL/GenBank/DDBJ databases">
        <title>Helianthus annuus Genome sequencing and assembly Release 2.</title>
        <authorList>
            <person name="Gouzy J."/>
            <person name="Langlade N."/>
            <person name="Munos S."/>
        </authorList>
    </citation>
    <scope>NUCLEOTIDE SEQUENCE</scope>
    <source>
        <tissue evidence="1">Leaves</tissue>
    </source>
</reference>
<dbReference type="Proteomes" id="UP000215914">
    <property type="component" value="Unassembled WGS sequence"/>
</dbReference>
<reference evidence="1" key="1">
    <citation type="journal article" date="2017" name="Nature">
        <title>The sunflower genome provides insights into oil metabolism, flowering and Asterid evolution.</title>
        <authorList>
            <person name="Badouin H."/>
            <person name="Gouzy J."/>
            <person name="Grassa C.J."/>
            <person name="Murat F."/>
            <person name="Staton S.E."/>
            <person name="Cottret L."/>
            <person name="Lelandais-Briere C."/>
            <person name="Owens G.L."/>
            <person name="Carrere S."/>
            <person name="Mayjonade B."/>
            <person name="Legrand L."/>
            <person name="Gill N."/>
            <person name="Kane N.C."/>
            <person name="Bowers J.E."/>
            <person name="Hubner S."/>
            <person name="Bellec A."/>
            <person name="Berard A."/>
            <person name="Berges H."/>
            <person name="Blanchet N."/>
            <person name="Boniface M.C."/>
            <person name="Brunel D."/>
            <person name="Catrice O."/>
            <person name="Chaidir N."/>
            <person name="Claudel C."/>
            <person name="Donnadieu C."/>
            <person name="Faraut T."/>
            <person name="Fievet G."/>
            <person name="Helmstetter N."/>
            <person name="King M."/>
            <person name="Knapp S.J."/>
            <person name="Lai Z."/>
            <person name="Le Paslier M.C."/>
            <person name="Lippi Y."/>
            <person name="Lorenzon L."/>
            <person name="Mandel J.R."/>
            <person name="Marage G."/>
            <person name="Marchand G."/>
            <person name="Marquand E."/>
            <person name="Bret-Mestries E."/>
            <person name="Morien E."/>
            <person name="Nambeesan S."/>
            <person name="Nguyen T."/>
            <person name="Pegot-Espagnet P."/>
            <person name="Pouilly N."/>
            <person name="Raftis F."/>
            <person name="Sallet E."/>
            <person name="Schiex T."/>
            <person name="Thomas J."/>
            <person name="Vandecasteele C."/>
            <person name="Vares D."/>
            <person name="Vear F."/>
            <person name="Vautrin S."/>
            <person name="Crespi M."/>
            <person name="Mangin B."/>
            <person name="Burke J.M."/>
            <person name="Salse J."/>
            <person name="Munos S."/>
            <person name="Vincourt P."/>
            <person name="Rieseberg L.H."/>
            <person name="Langlade N.B."/>
        </authorList>
    </citation>
    <scope>NUCLEOTIDE SEQUENCE</scope>
    <source>
        <tissue evidence="1">Leaves</tissue>
    </source>
</reference>
<evidence type="ECO:0000313" key="1">
    <source>
        <dbReference type="EMBL" id="KAF5771816.1"/>
    </source>
</evidence>
<sequence length="253" mass="28815">MVPRATWSEVCAAFWDHTPSETETEDHKQKLKKHLMKLEAELRKNGSDSTKETSTLETFFTEAVGLSEKCQNEESEKGLKKLSSLFSGAGRKDKLKTECKKEDELKELSADMAEFANYLHTKGYGRDYLKFAAEEFGKDHREIYKWLPTADLKKVAQFGCPSLGRKNVFSAKTMRFCFGIREETVCNKCVLKESCKFANQSVWKKGAKNMDLAVVMRVITLYGLPTRFEVPGDVRAAVNRLLKEVIRLSETES</sequence>
<proteinExistence type="predicted"/>
<dbReference type="Gramene" id="mRNA:HanXRQr2_Chr13g0569331">
    <property type="protein sequence ID" value="mRNA:HanXRQr2_Chr13g0569331"/>
    <property type="gene ID" value="HanXRQr2_Chr13g0569331"/>
</dbReference>
<protein>
    <submittedName>
        <fullName evidence="1">Uncharacterized protein</fullName>
    </submittedName>
</protein>
<gene>
    <name evidence="1" type="ORF">HanXRQr2_Chr13g0569331</name>
</gene>